<keyword evidence="6 8" id="KW-1133">Transmembrane helix</keyword>
<evidence type="ECO:0000256" key="6">
    <source>
        <dbReference type="ARBA" id="ARBA00022989"/>
    </source>
</evidence>
<evidence type="ECO:0000256" key="8">
    <source>
        <dbReference type="SAM" id="Phobius"/>
    </source>
</evidence>
<dbReference type="CDD" id="cd06550">
    <property type="entry name" value="TM_ABC_iron-siderophores_like"/>
    <property type="match status" value="1"/>
</dbReference>
<feature type="transmembrane region" description="Helical" evidence="8">
    <location>
        <begin position="132"/>
        <end position="153"/>
    </location>
</feature>
<dbReference type="GO" id="GO:0022857">
    <property type="term" value="F:transmembrane transporter activity"/>
    <property type="evidence" value="ECO:0007669"/>
    <property type="project" value="InterPro"/>
</dbReference>
<keyword evidence="4" id="KW-1003">Cell membrane</keyword>
<feature type="transmembrane region" description="Helical" evidence="8">
    <location>
        <begin position="283"/>
        <end position="308"/>
    </location>
</feature>
<dbReference type="RefSeq" id="WP_231931449.1">
    <property type="nucleotide sequence ID" value="NZ_LT607413.1"/>
</dbReference>
<evidence type="ECO:0000256" key="1">
    <source>
        <dbReference type="ARBA" id="ARBA00004651"/>
    </source>
</evidence>
<feature type="transmembrane region" description="Helical" evidence="8">
    <location>
        <begin position="349"/>
        <end position="369"/>
    </location>
</feature>
<evidence type="ECO:0000313" key="10">
    <source>
        <dbReference type="Proteomes" id="UP000198253"/>
    </source>
</evidence>
<dbReference type="Proteomes" id="UP000198253">
    <property type="component" value="Chromosome I"/>
</dbReference>
<organism evidence="9 10">
    <name type="scientific">Micromonospora echinospora</name>
    <name type="common">Micromonospora purpurea</name>
    <dbReference type="NCBI Taxonomy" id="1877"/>
    <lineage>
        <taxon>Bacteria</taxon>
        <taxon>Bacillati</taxon>
        <taxon>Actinomycetota</taxon>
        <taxon>Actinomycetes</taxon>
        <taxon>Micromonosporales</taxon>
        <taxon>Micromonosporaceae</taxon>
        <taxon>Micromonospora</taxon>
    </lineage>
</organism>
<name>A0A1C4ZCT0_MICEC</name>
<dbReference type="EMBL" id="LT607413">
    <property type="protein sequence ID" value="SCF30728.1"/>
    <property type="molecule type" value="Genomic_DNA"/>
</dbReference>
<keyword evidence="7 8" id="KW-0472">Membrane</keyword>
<proteinExistence type="inferred from homology"/>
<feature type="transmembrane region" description="Helical" evidence="8">
    <location>
        <begin position="191"/>
        <end position="212"/>
    </location>
</feature>
<feature type="transmembrane region" description="Helical" evidence="8">
    <location>
        <begin position="323"/>
        <end position="342"/>
    </location>
</feature>
<feature type="transmembrane region" description="Helical" evidence="8">
    <location>
        <begin position="159"/>
        <end position="179"/>
    </location>
</feature>
<keyword evidence="10" id="KW-1185">Reference proteome</keyword>
<protein>
    <submittedName>
        <fullName evidence="9">Iron complex transport system permease protein</fullName>
    </submittedName>
</protein>
<dbReference type="InterPro" id="IPR037294">
    <property type="entry name" value="ABC_BtuC-like"/>
</dbReference>
<feature type="transmembrane region" description="Helical" evidence="8">
    <location>
        <begin position="232"/>
        <end position="253"/>
    </location>
</feature>
<dbReference type="Pfam" id="PF01032">
    <property type="entry name" value="FecCD"/>
    <property type="match status" value="1"/>
</dbReference>
<accession>A0A1C4ZCT0</accession>
<dbReference type="PANTHER" id="PTHR30472:SF67">
    <property type="entry name" value="PERMEASE OF ABC TRANSPORTER-RELATED"/>
    <property type="match status" value="1"/>
</dbReference>
<sequence length="379" mass="38480">MNGGPDRGGGRVLDVEVRVPVDPERKPGPGATCGPAGRPLPPMVATLSVVLAGSVVLGIALGPTTLPLQDTVRYLAAAITGGSIRADEVAAYSVVWDVRAPRVLLAVVVGAGLSLVGTATQAMVRNALADPYVLGISSGASVGACLVVVFGMFTALGVHALSVAAFGGALAASALVFLAARGTAGLTPLRLVLTGIATAYALQAVTSLLVFLSPRGDAARTVLYWTLGGLGTANWASLPVATVVTGVASVLLWRSSRSLDVLSMGDETSASLGIDGTGLRRRLFVLTAGVTGVLVAVSGVIGFVGLVVPHMVRMVVGSGHRRVLLVAPLVGGCFLVWVDLLCRVAVAPLELPVGVVTALVGVPVFITLMRRRGYLFGGR</sequence>
<dbReference type="InterPro" id="IPR000522">
    <property type="entry name" value="ABC_transptr_permease_BtuC"/>
</dbReference>
<evidence type="ECO:0000256" key="2">
    <source>
        <dbReference type="ARBA" id="ARBA00007935"/>
    </source>
</evidence>
<feature type="transmembrane region" description="Helical" evidence="8">
    <location>
        <begin position="103"/>
        <end position="120"/>
    </location>
</feature>
<feature type="transmembrane region" description="Helical" evidence="8">
    <location>
        <begin position="44"/>
        <end position="62"/>
    </location>
</feature>
<evidence type="ECO:0000313" key="9">
    <source>
        <dbReference type="EMBL" id="SCF30728.1"/>
    </source>
</evidence>
<reference evidence="10" key="1">
    <citation type="submission" date="2016-06" db="EMBL/GenBank/DDBJ databases">
        <authorList>
            <person name="Varghese N."/>
            <person name="Submissions Spin"/>
        </authorList>
    </citation>
    <scope>NUCLEOTIDE SEQUENCE [LARGE SCALE GENOMIC DNA]</scope>
    <source>
        <strain evidence="10">DSM 43816</strain>
    </source>
</reference>
<keyword evidence="3" id="KW-0813">Transport</keyword>
<dbReference type="GO" id="GO:0033214">
    <property type="term" value="P:siderophore-iron import into cell"/>
    <property type="evidence" value="ECO:0007669"/>
    <property type="project" value="TreeGrafter"/>
</dbReference>
<dbReference type="Gene3D" id="1.10.3470.10">
    <property type="entry name" value="ABC transporter involved in vitamin B12 uptake, BtuC"/>
    <property type="match status" value="1"/>
</dbReference>
<gene>
    <name evidence="9" type="ORF">GA0070618_5077</name>
</gene>
<evidence type="ECO:0000256" key="5">
    <source>
        <dbReference type="ARBA" id="ARBA00022692"/>
    </source>
</evidence>
<dbReference type="AlphaFoldDB" id="A0A1C4ZCT0"/>
<keyword evidence="5 8" id="KW-0812">Transmembrane</keyword>
<dbReference type="GO" id="GO:0005886">
    <property type="term" value="C:plasma membrane"/>
    <property type="evidence" value="ECO:0007669"/>
    <property type="project" value="UniProtKB-SubCell"/>
</dbReference>
<evidence type="ECO:0000256" key="4">
    <source>
        <dbReference type="ARBA" id="ARBA00022475"/>
    </source>
</evidence>
<dbReference type="FunFam" id="1.10.3470.10:FF:000001">
    <property type="entry name" value="Vitamin B12 ABC transporter permease BtuC"/>
    <property type="match status" value="1"/>
</dbReference>
<dbReference type="InParanoid" id="A0A1C4ZCT0"/>
<dbReference type="PANTHER" id="PTHR30472">
    <property type="entry name" value="FERRIC ENTEROBACTIN TRANSPORT SYSTEM PERMEASE PROTEIN"/>
    <property type="match status" value="1"/>
</dbReference>
<comment type="subcellular location">
    <subcellularLocation>
        <location evidence="1">Cell membrane</location>
        <topology evidence="1">Multi-pass membrane protein</topology>
    </subcellularLocation>
</comment>
<dbReference type="SUPFAM" id="SSF81345">
    <property type="entry name" value="ABC transporter involved in vitamin B12 uptake, BtuC"/>
    <property type="match status" value="1"/>
</dbReference>
<evidence type="ECO:0000256" key="7">
    <source>
        <dbReference type="ARBA" id="ARBA00023136"/>
    </source>
</evidence>
<evidence type="ECO:0000256" key="3">
    <source>
        <dbReference type="ARBA" id="ARBA00022448"/>
    </source>
</evidence>
<comment type="similarity">
    <text evidence="2">Belongs to the binding-protein-dependent transport system permease family. FecCD subfamily.</text>
</comment>